<dbReference type="Proteomes" id="UP001175211">
    <property type="component" value="Unassembled WGS sequence"/>
</dbReference>
<evidence type="ECO:0000313" key="2">
    <source>
        <dbReference type="EMBL" id="KAK0469400.1"/>
    </source>
</evidence>
<organism evidence="2 3">
    <name type="scientific">Armillaria tabescens</name>
    <name type="common">Ringless honey mushroom</name>
    <name type="synonym">Agaricus tabescens</name>
    <dbReference type="NCBI Taxonomy" id="1929756"/>
    <lineage>
        <taxon>Eukaryota</taxon>
        <taxon>Fungi</taxon>
        <taxon>Dikarya</taxon>
        <taxon>Basidiomycota</taxon>
        <taxon>Agaricomycotina</taxon>
        <taxon>Agaricomycetes</taxon>
        <taxon>Agaricomycetidae</taxon>
        <taxon>Agaricales</taxon>
        <taxon>Marasmiineae</taxon>
        <taxon>Physalacriaceae</taxon>
        <taxon>Desarmillaria</taxon>
    </lineage>
</organism>
<dbReference type="GO" id="GO:0051301">
    <property type="term" value="P:cell division"/>
    <property type="evidence" value="ECO:0007669"/>
    <property type="project" value="InterPro"/>
</dbReference>
<dbReference type="Pfam" id="PF08202">
    <property type="entry name" value="MIS13"/>
    <property type="match status" value="1"/>
</dbReference>
<feature type="region of interest" description="Disordered" evidence="1">
    <location>
        <begin position="1"/>
        <end position="184"/>
    </location>
</feature>
<name>A0AA39NPN2_ARMTA</name>
<dbReference type="InterPro" id="IPR013218">
    <property type="entry name" value="Dsn1/Mis13"/>
</dbReference>
<feature type="region of interest" description="Disordered" evidence="1">
    <location>
        <begin position="488"/>
        <end position="524"/>
    </location>
</feature>
<protein>
    <submittedName>
        <fullName evidence="2">Mis12-Mtw1 protein family-domain-containing protein</fullName>
    </submittedName>
</protein>
<dbReference type="GO" id="GO:0007059">
    <property type="term" value="P:chromosome segregation"/>
    <property type="evidence" value="ECO:0007669"/>
    <property type="project" value="InterPro"/>
</dbReference>
<evidence type="ECO:0000256" key="1">
    <source>
        <dbReference type="SAM" id="MobiDB-lite"/>
    </source>
</evidence>
<comment type="caution">
    <text evidence="2">The sequence shown here is derived from an EMBL/GenBank/DDBJ whole genome shotgun (WGS) entry which is preliminary data.</text>
</comment>
<evidence type="ECO:0000313" key="3">
    <source>
        <dbReference type="Proteomes" id="UP001175211"/>
    </source>
</evidence>
<dbReference type="PANTHER" id="PTHR14778:SF2">
    <property type="entry name" value="KINETOCHORE-ASSOCIATED PROTEIN DSN1 HOMOLOG"/>
    <property type="match status" value="1"/>
</dbReference>
<dbReference type="GeneID" id="85364055"/>
<accession>A0AA39NPN2</accession>
<gene>
    <name evidence="2" type="ORF">EV420DRAFT_1757177</name>
</gene>
<feature type="compositionally biased region" description="Low complexity" evidence="1">
    <location>
        <begin position="1"/>
        <end position="14"/>
    </location>
</feature>
<reference evidence="2" key="1">
    <citation type="submission" date="2023-06" db="EMBL/GenBank/DDBJ databases">
        <authorList>
            <consortium name="Lawrence Berkeley National Laboratory"/>
            <person name="Ahrendt S."/>
            <person name="Sahu N."/>
            <person name="Indic B."/>
            <person name="Wong-Bajracharya J."/>
            <person name="Merenyi Z."/>
            <person name="Ke H.-M."/>
            <person name="Monk M."/>
            <person name="Kocsube S."/>
            <person name="Drula E."/>
            <person name="Lipzen A."/>
            <person name="Balint B."/>
            <person name="Henrissat B."/>
            <person name="Andreopoulos B."/>
            <person name="Martin F.M."/>
            <person name="Harder C.B."/>
            <person name="Rigling D."/>
            <person name="Ford K.L."/>
            <person name="Foster G.D."/>
            <person name="Pangilinan J."/>
            <person name="Papanicolaou A."/>
            <person name="Barry K."/>
            <person name="LaButti K."/>
            <person name="Viragh M."/>
            <person name="Koriabine M."/>
            <person name="Yan M."/>
            <person name="Riley R."/>
            <person name="Champramary S."/>
            <person name="Plett K.L."/>
            <person name="Tsai I.J."/>
            <person name="Slot J."/>
            <person name="Sipos G."/>
            <person name="Plett J."/>
            <person name="Nagy L.G."/>
            <person name="Grigoriev I.V."/>
        </authorList>
    </citation>
    <scope>NUCLEOTIDE SEQUENCE</scope>
    <source>
        <strain evidence="2">CCBAS 213</strain>
    </source>
</reference>
<dbReference type="EMBL" id="JAUEPS010000001">
    <property type="protein sequence ID" value="KAK0469400.1"/>
    <property type="molecule type" value="Genomic_DNA"/>
</dbReference>
<dbReference type="RefSeq" id="XP_060339193.1">
    <property type="nucleotide sequence ID" value="XM_060480507.1"/>
</dbReference>
<feature type="compositionally biased region" description="Basic and acidic residues" evidence="1">
    <location>
        <begin position="488"/>
        <end position="504"/>
    </location>
</feature>
<feature type="compositionally biased region" description="Low complexity" evidence="1">
    <location>
        <begin position="96"/>
        <end position="109"/>
    </location>
</feature>
<dbReference type="AlphaFoldDB" id="A0AA39NPN2"/>
<dbReference type="PANTHER" id="PTHR14778">
    <property type="entry name" value="KINETOCHORE-ASSOCIATED PROTEIN DSN1 HOMOLOG"/>
    <property type="match status" value="1"/>
</dbReference>
<feature type="region of interest" description="Disordered" evidence="1">
    <location>
        <begin position="196"/>
        <end position="219"/>
    </location>
</feature>
<dbReference type="GO" id="GO:0000444">
    <property type="term" value="C:MIS12/MIND type complex"/>
    <property type="evidence" value="ECO:0007669"/>
    <property type="project" value="InterPro"/>
</dbReference>
<keyword evidence="3" id="KW-1185">Reference proteome</keyword>
<sequence>MLSTLTATMSSSQTNAKRKGDFSDNPLGAKKAKKDAGNKRKLLNGEEQPGGLIIVRAQPQAGQSNSQPPPSQSQPPTKKLRADSQQPTNKAKSKAAKPSSSKPTPATRPATPPPATNRSRDILSSPGDPVTMASDIRAMDDENAHLRKSSRALQNKGKGKGKSVDRTEPLAALETDSPIIERNKAMRGGAMAAIKQYQGNDDDISRTPSRRSSMGGRGKRVSATFEATGISQPHPSVHEKSFFKHIDVELPDAERMRVLLVWCSLRAASREEGLSPEAGRVMKTAKEEMVRLLAERQVDVRTSSSGPSGGNRNGSVAVALRENEQNMSNRRFEVTYTEQIRKAQEEDESWKKAKSFYDAFISTKSKGKQKEETGSDHPSFALAQHILNGTDRPEIQALLQDVEFKVDMLNTYQNAARVTASVAERALDERFSHLSTGLAQRSNANPPGLLGTLTREPPPQELLRALWTVDRERPPAMVGDAARRAVREVQRVEERGGGVSERRLTGVPPPTPRTPKRGSTPGRT</sequence>
<proteinExistence type="predicted"/>